<sequence>MPREPPLHPTPPRSPRRLFSRPTASRRLSSSAPGLFHAHHPPAAALVRHRRRRRRRRRLAQRHRTVERGRSATTPGSCAAAGAFEPALRCSSVRPGSAQSHECRLSSKAAARRHAAERRCDDRRPLAALILHSHAHSLCKIERVPTRDRAAPLRSPSCFCYCAL</sequence>
<comment type="caution">
    <text evidence="2">The sequence shown here is derived from an EMBL/GenBank/DDBJ whole genome shotgun (WGS) entry which is preliminary data.</text>
</comment>
<organism evidence="2 3">
    <name type="scientific">Macrophomina phaseolina</name>
    <dbReference type="NCBI Taxonomy" id="35725"/>
    <lineage>
        <taxon>Eukaryota</taxon>
        <taxon>Fungi</taxon>
        <taxon>Dikarya</taxon>
        <taxon>Ascomycota</taxon>
        <taxon>Pezizomycotina</taxon>
        <taxon>Dothideomycetes</taxon>
        <taxon>Dothideomycetes incertae sedis</taxon>
        <taxon>Botryosphaeriales</taxon>
        <taxon>Botryosphaeriaceae</taxon>
        <taxon>Macrophomina</taxon>
    </lineage>
</organism>
<proteinExistence type="predicted"/>
<keyword evidence="3" id="KW-1185">Reference proteome</keyword>
<accession>A0ABQ8FS42</accession>
<evidence type="ECO:0000313" key="3">
    <source>
        <dbReference type="Proteomes" id="UP000774617"/>
    </source>
</evidence>
<feature type="region of interest" description="Disordered" evidence="1">
    <location>
        <begin position="1"/>
        <end position="78"/>
    </location>
</feature>
<name>A0ABQ8FS42_9PEZI</name>
<protein>
    <submittedName>
        <fullName evidence="2">Uncharacterized protein</fullName>
    </submittedName>
</protein>
<evidence type="ECO:0000256" key="1">
    <source>
        <dbReference type="SAM" id="MobiDB-lite"/>
    </source>
</evidence>
<reference evidence="2 3" key="1">
    <citation type="journal article" date="2021" name="Nat. Commun.">
        <title>Genetic determinants of endophytism in the Arabidopsis root mycobiome.</title>
        <authorList>
            <person name="Mesny F."/>
            <person name="Miyauchi S."/>
            <person name="Thiergart T."/>
            <person name="Pickel B."/>
            <person name="Atanasova L."/>
            <person name="Karlsson M."/>
            <person name="Huettel B."/>
            <person name="Barry K.W."/>
            <person name="Haridas S."/>
            <person name="Chen C."/>
            <person name="Bauer D."/>
            <person name="Andreopoulos W."/>
            <person name="Pangilinan J."/>
            <person name="LaButti K."/>
            <person name="Riley R."/>
            <person name="Lipzen A."/>
            <person name="Clum A."/>
            <person name="Drula E."/>
            <person name="Henrissat B."/>
            <person name="Kohler A."/>
            <person name="Grigoriev I.V."/>
            <person name="Martin F.M."/>
            <person name="Hacquard S."/>
        </authorList>
    </citation>
    <scope>NUCLEOTIDE SEQUENCE [LARGE SCALE GENOMIC DNA]</scope>
    <source>
        <strain evidence="2 3">MPI-SDFR-AT-0080</strain>
    </source>
</reference>
<gene>
    <name evidence="2" type="ORF">B0J12DRAFT_395332</name>
</gene>
<feature type="compositionally biased region" description="Basic residues" evidence="1">
    <location>
        <begin position="47"/>
        <end position="63"/>
    </location>
</feature>
<dbReference type="EMBL" id="JAGTJR010000067">
    <property type="protein sequence ID" value="KAH7020638.1"/>
    <property type="molecule type" value="Genomic_DNA"/>
</dbReference>
<evidence type="ECO:0000313" key="2">
    <source>
        <dbReference type="EMBL" id="KAH7020638.1"/>
    </source>
</evidence>
<dbReference type="Proteomes" id="UP000774617">
    <property type="component" value="Unassembled WGS sequence"/>
</dbReference>